<evidence type="ECO:0000313" key="3">
    <source>
        <dbReference type="Proteomes" id="UP001367508"/>
    </source>
</evidence>
<organism evidence="2 3">
    <name type="scientific">Canavalia gladiata</name>
    <name type="common">Sword bean</name>
    <name type="synonym">Dolichos gladiatus</name>
    <dbReference type="NCBI Taxonomy" id="3824"/>
    <lineage>
        <taxon>Eukaryota</taxon>
        <taxon>Viridiplantae</taxon>
        <taxon>Streptophyta</taxon>
        <taxon>Embryophyta</taxon>
        <taxon>Tracheophyta</taxon>
        <taxon>Spermatophyta</taxon>
        <taxon>Magnoliopsida</taxon>
        <taxon>eudicotyledons</taxon>
        <taxon>Gunneridae</taxon>
        <taxon>Pentapetalae</taxon>
        <taxon>rosids</taxon>
        <taxon>fabids</taxon>
        <taxon>Fabales</taxon>
        <taxon>Fabaceae</taxon>
        <taxon>Papilionoideae</taxon>
        <taxon>50 kb inversion clade</taxon>
        <taxon>NPAAA clade</taxon>
        <taxon>indigoferoid/millettioid clade</taxon>
        <taxon>Phaseoleae</taxon>
        <taxon>Canavalia</taxon>
    </lineage>
</organism>
<feature type="signal peptide" evidence="1">
    <location>
        <begin position="1"/>
        <end position="23"/>
    </location>
</feature>
<reference evidence="2 3" key="1">
    <citation type="submission" date="2024-01" db="EMBL/GenBank/DDBJ databases">
        <title>The genomes of 5 underutilized Papilionoideae crops provide insights into root nodulation and disease resistanc.</title>
        <authorList>
            <person name="Jiang F."/>
        </authorList>
    </citation>
    <scope>NUCLEOTIDE SEQUENCE [LARGE SCALE GENOMIC DNA]</scope>
    <source>
        <strain evidence="2">LVBAO_FW01</strain>
        <tissue evidence="2">Leaves</tissue>
    </source>
</reference>
<keyword evidence="3" id="KW-1185">Reference proteome</keyword>
<feature type="chain" id="PRO_5043005608" evidence="1">
    <location>
        <begin position="24"/>
        <end position="66"/>
    </location>
</feature>
<dbReference type="Proteomes" id="UP001367508">
    <property type="component" value="Unassembled WGS sequence"/>
</dbReference>
<dbReference type="AlphaFoldDB" id="A0AAN9K8X9"/>
<sequence>MLNYMCCELVICVPFLLIHRVGIYVDEWYYVKRIGWMLYNLTHDRLPKHCFADKLHYTCDIGAYYK</sequence>
<dbReference type="EMBL" id="JAYMYQ010000009">
    <property type="protein sequence ID" value="KAK7312211.1"/>
    <property type="molecule type" value="Genomic_DNA"/>
</dbReference>
<evidence type="ECO:0000313" key="2">
    <source>
        <dbReference type="EMBL" id="KAK7312211.1"/>
    </source>
</evidence>
<accession>A0AAN9K8X9</accession>
<comment type="caution">
    <text evidence="2">The sequence shown here is derived from an EMBL/GenBank/DDBJ whole genome shotgun (WGS) entry which is preliminary data.</text>
</comment>
<keyword evidence="1" id="KW-0732">Signal</keyword>
<proteinExistence type="predicted"/>
<gene>
    <name evidence="2" type="ORF">VNO77_35912</name>
</gene>
<evidence type="ECO:0000256" key="1">
    <source>
        <dbReference type="SAM" id="SignalP"/>
    </source>
</evidence>
<protein>
    <submittedName>
        <fullName evidence="2">Uncharacterized protein</fullName>
    </submittedName>
</protein>
<name>A0AAN9K8X9_CANGL</name>